<keyword evidence="2" id="KW-0540">Nuclease</keyword>
<comment type="caution">
    <text evidence="5">The sequence shown here is derived from an EMBL/GenBank/DDBJ whole genome shotgun (WGS) entry which is preliminary data.</text>
</comment>
<keyword evidence="1" id="KW-1277">Toxin-antitoxin system</keyword>
<evidence type="ECO:0000256" key="1">
    <source>
        <dbReference type="ARBA" id="ARBA00022649"/>
    </source>
</evidence>
<sequence>MPNQNFIDKKKEILSKYIDELEPLVTGYSIAELRGDNTKYHTIERLFQLIVDTMIDINVYILREGHFGAADDLQSTFKLLGDFKVLDNVFANKIAPIVGARNMIVHRYEKLDMDLFLHNLKNNFSDFKTYIIQIDSFVKNN</sequence>
<dbReference type="Gene3D" id="1.20.120.580">
    <property type="entry name" value="bsu32300-like"/>
    <property type="match status" value="1"/>
</dbReference>
<dbReference type="GO" id="GO:0110001">
    <property type="term" value="C:toxin-antitoxin complex"/>
    <property type="evidence" value="ECO:0007669"/>
    <property type="project" value="InterPro"/>
</dbReference>
<evidence type="ECO:0000256" key="2">
    <source>
        <dbReference type="ARBA" id="ARBA00022722"/>
    </source>
</evidence>
<dbReference type="GO" id="GO:0016787">
    <property type="term" value="F:hydrolase activity"/>
    <property type="evidence" value="ECO:0007669"/>
    <property type="project" value="UniProtKB-KW"/>
</dbReference>
<protein>
    <recommendedName>
        <fullName evidence="7">DUF86 domain-containing protein</fullName>
    </recommendedName>
</protein>
<evidence type="ECO:0000256" key="4">
    <source>
        <dbReference type="ARBA" id="ARBA00024207"/>
    </source>
</evidence>
<gene>
    <name evidence="5" type="ORF">A3G52_02565</name>
</gene>
<name>A0A1G2NZ56_9BACT</name>
<evidence type="ECO:0000256" key="3">
    <source>
        <dbReference type="ARBA" id="ARBA00022801"/>
    </source>
</evidence>
<evidence type="ECO:0000313" key="6">
    <source>
        <dbReference type="Proteomes" id="UP000177269"/>
    </source>
</evidence>
<accession>A0A1G2NZ56</accession>
<dbReference type="InterPro" id="IPR008201">
    <property type="entry name" value="HepT-like"/>
</dbReference>
<dbReference type="PANTHER" id="PTHR33397:SF3">
    <property type="entry name" value="MRNA NUCLEASE HEPT"/>
    <property type="match status" value="1"/>
</dbReference>
<proteinExistence type="inferred from homology"/>
<dbReference type="PANTHER" id="PTHR33397">
    <property type="entry name" value="UPF0331 PROTEIN YUTE"/>
    <property type="match status" value="1"/>
</dbReference>
<keyword evidence="3" id="KW-0378">Hydrolase</keyword>
<dbReference type="EMBL" id="MHSK01000036">
    <property type="protein sequence ID" value="OHA41338.1"/>
    <property type="molecule type" value="Genomic_DNA"/>
</dbReference>
<comment type="similarity">
    <text evidence="4">Belongs to the HepT RNase toxin family.</text>
</comment>
<dbReference type="Proteomes" id="UP000177269">
    <property type="component" value="Unassembled WGS sequence"/>
</dbReference>
<organism evidence="5 6">
    <name type="scientific">Candidatus Taylorbacteria bacterium RIFCSPLOWO2_12_FULL_43_20</name>
    <dbReference type="NCBI Taxonomy" id="1802332"/>
    <lineage>
        <taxon>Bacteria</taxon>
        <taxon>Candidatus Tayloriibacteriota</taxon>
    </lineage>
</organism>
<dbReference type="InterPro" id="IPR052379">
    <property type="entry name" value="Type_VII_TA_RNase"/>
</dbReference>
<evidence type="ECO:0000313" key="5">
    <source>
        <dbReference type="EMBL" id="OHA41338.1"/>
    </source>
</evidence>
<dbReference type="InterPro" id="IPR037038">
    <property type="entry name" value="HepT-like_sf"/>
</dbReference>
<dbReference type="AlphaFoldDB" id="A0A1G2NZ56"/>
<reference evidence="5 6" key="1">
    <citation type="journal article" date="2016" name="Nat. Commun.">
        <title>Thousands of microbial genomes shed light on interconnected biogeochemical processes in an aquifer system.</title>
        <authorList>
            <person name="Anantharaman K."/>
            <person name="Brown C.T."/>
            <person name="Hug L.A."/>
            <person name="Sharon I."/>
            <person name="Castelle C.J."/>
            <person name="Probst A.J."/>
            <person name="Thomas B.C."/>
            <person name="Singh A."/>
            <person name="Wilkins M.J."/>
            <person name="Karaoz U."/>
            <person name="Brodie E.L."/>
            <person name="Williams K.H."/>
            <person name="Hubbard S.S."/>
            <person name="Banfield J.F."/>
        </authorList>
    </citation>
    <scope>NUCLEOTIDE SEQUENCE [LARGE SCALE GENOMIC DNA]</scope>
</reference>
<dbReference type="NCBIfam" id="NF047751">
    <property type="entry name" value="HepT_toxin"/>
    <property type="match status" value="1"/>
</dbReference>
<evidence type="ECO:0008006" key="7">
    <source>
        <dbReference type="Google" id="ProtNLM"/>
    </source>
</evidence>
<dbReference type="Pfam" id="PF01934">
    <property type="entry name" value="HepT-like"/>
    <property type="match status" value="1"/>
</dbReference>
<dbReference type="GO" id="GO:0004540">
    <property type="term" value="F:RNA nuclease activity"/>
    <property type="evidence" value="ECO:0007669"/>
    <property type="project" value="InterPro"/>
</dbReference>